<comment type="caution">
    <text evidence="2">The sequence shown here is derived from an EMBL/GenBank/DDBJ whole genome shotgun (WGS) entry which is preliminary data.</text>
</comment>
<organism evidence="2 3">
    <name type="scientific">Paraburkholderia dinghuensis</name>
    <dbReference type="NCBI Taxonomy" id="2305225"/>
    <lineage>
        <taxon>Bacteria</taxon>
        <taxon>Pseudomonadati</taxon>
        <taxon>Pseudomonadota</taxon>
        <taxon>Betaproteobacteria</taxon>
        <taxon>Burkholderiales</taxon>
        <taxon>Burkholderiaceae</taxon>
        <taxon>Paraburkholderia</taxon>
    </lineage>
</organism>
<accession>A0A3N6M852</accession>
<dbReference type="EMBL" id="RQIS01000033">
    <property type="protein sequence ID" value="RQG99828.1"/>
    <property type="molecule type" value="Genomic_DNA"/>
</dbReference>
<feature type="compositionally biased region" description="Basic residues" evidence="1">
    <location>
        <begin position="9"/>
        <end position="23"/>
    </location>
</feature>
<dbReference type="RefSeq" id="WP_124153950.1">
    <property type="nucleotide sequence ID" value="NZ_RQIS01000033.1"/>
</dbReference>
<dbReference type="AlphaFoldDB" id="A0A3N6M852"/>
<dbReference type="Proteomes" id="UP000272778">
    <property type="component" value="Unassembled WGS sequence"/>
</dbReference>
<gene>
    <name evidence="2" type="ORF">D1Y85_26005</name>
</gene>
<feature type="region of interest" description="Disordered" evidence="1">
    <location>
        <begin position="1"/>
        <end position="28"/>
    </location>
</feature>
<protein>
    <submittedName>
        <fullName evidence="2">Uncharacterized protein</fullName>
    </submittedName>
</protein>
<evidence type="ECO:0000313" key="3">
    <source>
        <dbReference type="Proteomes" id="UP000272778"/>
    </source>
</evidence>
<sequence>MQVSLGQYKRARGGGKASAKNKKEKTAEQFRAAEKLLRENPNKYESARQGAKALVTRTGMKESSAYRAVLAAAKAIPYPFVKKNRDKC</sequence>
<evidence type="ECO:0000313" key="2">
    <source>
        <dbReference type="EMBL" id="RQG99828.1"/>
    </source>
</evidence>
<keyword evidence="3" id="KW-1185">Reference proteome</keyword>
<proteinExistence type="predicted"/>
<evidence type="ECO:0000256" key="1">
    <source>
        <dbReference type="SAM" id="MobiDB-lite"/>
    </source>
</evidence>
<name>A0A3N6M852_9BURK</name>
<reference evidence="2 3" key="1">
    <citation type="submission" date="2018-11" db="EMBL/GenBank/DDBJ databases">
        <title>Paraburkholderia sp. DHOA04, isolated from soil.</title>
        <authorList>
            <person name="Gao Z.-H."/>
            <person name="Qiu L.-H."/>
            <person name="Fu J.-C."/>
        </authorList>
    </citation>
    <scope>NUCLEOTIDE SEQUENCE [LARGE SCALE GENOMIC DNA]</scope>
    <source>
        <strain evidence="2 3">DHOA04</strain>
    </source>
</reference>